<gene>
    <name evidence="1" type="ORF">JCM19301_1268</name>
    <name evidence="2" type="ORF">JCM19302_300</name>
</gene>
<dbReference type="Proteomes" id="UP000029641">
    <property type="component" value="Unassembled WGS sequence"/>
</dbReference>
<sequence length="107" mass="12757">MKTLRLILGDQLNIKHSWFKETNNDVVYCLFEMRQETDYVKHHIQKVIGFFAAMRQFSLDIESNGHNVIYLKINDEKNTQSLTDNLSKVIEEHRIENFEYIYLTSTV</sequence>
<organism evidence="1 3">
    <name type="scientific">Jejuia pallidilutea</name>
    <dbReference type="NCBI Taxonomy" id="504487"/>
    <lineage>
        <taxon>Bacteria</taxon>
        <taxon>Pseudomonadati</taxon>
        <taxon>Bacteroidota</taxon>
        <taxon>Flavobacteriia</taxon>
        <taxon>Flavobacteriales</taxon>
        <taxon>Flavobacteriaceae</taxon>
        <taxon>Jejuia</taxon>
    </lineage>
</organism>
<dbReference type="Pfam" id="PF04244">
    <property type="entry name" value="DPRP"/>
    <property type="match status" value="1"/>
</dbReference>
<protein>
    <recommendedName>
        <fullName evidence="5">Cryptochrome/photolyase family protein</fullName>
    </recommendedName>
</protein>
<evidence type="ECO:0000313" key="1">
    <source>
        <dbReference type="EMBL" id="GAL69000.1"/>
    </source>
</evidence>
<dbReference type="InterPro" id="IPR014729">
    <property type="entry name" value="Rossmann-like_a/b/a_fold"/>
</dbReference>
<proteinExistence type="predicted"/>
<evidence type="ECO:0000313" key="2">
    <source>
        <dbReference type="EMBL" id="GAL73138.1"/>
    </source>
</evidence>
<dbReference type="Proteomes" id="UP000029646">
    <property type="component" value="Unassembled WGS sequence"/>
</dbReference>
<dbReference type="Gene3D" id="3.40.50.620">
    <property type="entry name" value="HUPs"/>
    <property type="match status" value="1"/>
</dbReference>
<name>A0A090VWA1_9FLAO</name>
<evidence type="ECO:0000313" key="4">
    <source>
        <dbReference type="Proteomes" id="UP000029646"/>
    </source>
</evidence>
<dbReference type="PANTHER" id="PTHR38657">
    <property type="entry name" value="SLR1343 PROTEIN"/>
    <property type="match status" value="1"/>
</dbReference>
<dbReference type="AlphaFoldDB" id="A0A090VWA1"/>
<dbReference type="InterPro" id="IPR007357">
    <property type="entry name" value="PhrB-like"/>
</dbReference>
<accession>A0A090VWA1</accession>
<dbReference type="eggNOG" id="COG3046">
    <property type="taxonomic scope" value="Bacteria"/>
</dbReference>
<comment type="caution">
    <text evidence="1">The sequence shown here is derived from an EMBL/GenBank/DDBJ whole genome shotgun (WGS) entry which is preliminary data.</text>
</comment>
<reference evidence="3 4" key="1">
    <citation type="journal article" date="2014" name="Genome Announc.">
        <title>Draft Genome Sequence of Marine Flavobacterium Jejuia pallidilutea Strain 11shimoA1 and Pigmentation Mutants.</title>
        <authorList>
            <person name="Takatani N."/>
            <person name="Nakanishi M."/>
            <person name="Meirelles P."/>
            <person name="Mino S."/>
            <person name="Suda W."/>
            <person name="Oshima K."/>
            <person name="Hattori M."/>
            <person name="Ohkuma M."/>
            <person name="Hosokawa M."/>
            <person name="Miyashita K."/>
            <person name="Thompson F.L."/>
            <person name="Niwa A."/>
            <person name="Sawabe T."/>
            <person name="Sawabe T."/>
        </authorList>
    </citation>
    <scope>NUCLEOTIDE SEQUENCE [LARGE SCALE GENOMIC DNA]</scope>
    <source>
        <strain evidence="1 3">JCM 19301</strain>
        <strain evidence="2">JCM 19302</strain>
        <strain evidence="4">JCM19302</strain>
    </source>
</reference>
<dbReference type="PANTHER" id="PTHR38657:SF1">
    <property type="entry name" value="SLR1343 PROTEIN"/>
    <property type="match status" value="1"/>
</dbReference>
<dbReference type="EMBL" id="BBNS01000041">
    <property type="protein sequence ID" value="GAL73138.1"/>
    <property type="molecule type" value="Genomic_DNA"/>
</dbReference>
<dbReference type="InterPro" id="IPR052551">
    <property type="entry name" value="UV-DNA_repair_photolyase"/>
</dbReference>
<evidence type="ECO:0000313" key="3">
    <source>
        <dbReference type="Proteomes" id="UP000029641"/>
    </source>
</evidence>
<dbReference type="EMBL" id="BBNR01000031">
    <property type="protein sequence ID" value="GAL69000.1"/>
    <property type="molecule type" value="Genomic_DNA"/>
</dbReference>
<evidence type="ECO:0008006" key="5">
    <source>
        <dbReference type="Google" id="ProtNLM"/>
    </source>
</evidence>